<dbReference type="InterPro" id="IPR002591">
    <property type="entry name" value="Phosphodiest/P_Trfase"/>
</dbReference>
<evidence type="ECO:0000313" key="1">
    <source>
        <dbReference type="Proteomes" id="UP000694846"/>
    </source>
</evidence>
<sequence length="331" mass="38593">MFDRDHRTMYKTYEQFHYDEAVVPIWIQNENDGDGRYSGVMMWPGSWFPYQGKKPTFVEDNNNTMPWTSRIDKTILWIKDKKNPANLVFLHFNEPDHTAHFYGIGSKETNETLAKVDKTIKYLLDQIKKENLDTKMNLIILSDHGMDTVTYDRIIYLDKYISNTTYTSIYSGSSVFVKPNPGQFDEVYKNLKNTAISLGTFDVYKKEEIPDRWHMKNTTRLTGIIYLLAKPGYEFWSDYIQRILDKSTKENFRMGMHGYDNVDPQMHAVFMASGPAFKKNFTARPFDIIDVHSLISHVLNLKVPAANHKQPNSNMIEVEQLLLLPKSTPFV</sequence>
<dbReference type="GeneID" id="112688256"/>
<dbReference type="OrthoDB" id="415411at2759"/>
<accession>A0A8B8G2C1</accession>
<dbReference type="Gene3D" id="3.40.720.10">
    <property type="entry name" value="Alkaline Phosphatase, subunit A"/>
    <property type="match status" value="1"/>
</dbReference>
<organism evidence="1 2">
    <name type="scientific">Sipha flava</name>
    <name type="common">yellow sugarcane aphid</name>
    <dbReference type="NCBI Taxonomy" id="143950"/>
    <lineage>
        <taxon>Eukaryota</taxon>
        <taxon>Metazoa</taxon>
        <taxon>Ecdysozoa</taxon>
        <taxon>Arthropoda</taxon>
        <taxon>Hexapoda</taxon>
        <taxon>Insecta</taxon>
        <taxon>Pterygota</taxon>
        <taxon>Neoptera</taxon>
        <taxon>Paraneoptera</taxon>
        <taxon>Hemiptera</taxon>
        <taxon>Sternorrhyncha</taxon>
        <taxon>Aphidomorpha</taxon>
        <taxon>Aphidoidea</taxon>
        <taxon>Aphididae</taxon>
        <taxon>Sipha</taxon>
    </lineage>
</organism>
<dbReference type="InterPro" id="IPR017850">
    <property type="entry name" value="Alkaline_phosphatase_core_sf"/>
</dbReference>
<dbReference type="AlphaFoldDB" id="A0A8B8G2C1"/>
<gene>
    <name evidence="2" type="primary">LOC112688256</name>
</gene>
<dbReference type="SUPFAM" id="SSF53649">
    <property type="entry name" value="Alkaline phosphatase-like"/>
    <property type="match status" value="1"/>
</dbReference>
<dbReference type="CDD" id="cd16018">
    <property type="entry name" value="Enpp"/>
    <property type="match status" value="1"/>
</dbReference>
<dbReference type="PANTHER" id="PTHR10151:SF120">
    <property type="entry name" value="BIS(5'-ADENOSYL)-TRIPHOSPHATASE"/>
    <property type="match status" value="1"/>
</dbReference>
<protein>
    <submittedName>
        <fullName evidence="2">Ectonucleotide pyrophosphatase/phosphodiesterase family member 5-like</fullName>
    </submittedName>
</protein>
<dbReference type="Proteomes" id="UP000694846">
    <property type="component" value="Unplaced"/>
</dbReference>
<evidence type="ECO:0000313" key="2">
    <source>
        <dbReference type="RefSeq" id="XP_025417147.1"/>
    </source>
</evidence>
<reference evidence="2" key="1">
    <citation type="submission" date="2025-08" db="UniProtKB">
        <authorList>
            <consortium name="RefSeq"/>
        </authorList>
    </citation>
    <scope>IDENTIFICATION</scope>
</reference>
<proteinExistence type="predicted"/>
<name>A0A8B8G2C1_9HEMI</name>
<keyword evidence="1" id="KW-1185">Reference proteome</keyword>
<dbReference type="RefSeq" id="XP_025417147.1">
    <property type="nucleotide sequence ID" value="XM_025561362.1"/>
</dbReference>
<dbReference type="PANTHER" id="PTHR10151">
    <property type="entry name" value="ECTONUCLEOTIDE PYROPHOSPHATASE/PHOSPHODIESTERASE"/>
    <property type="match status" value="1"/>
</dbReference>
<dbReference type="Pfam" id="PF01663">
    <property type="entry name" value="Phosphodiest"/>
    <property type="match status" value="1"/>
</dbReference>
<dbReference type="GO" id="GO:0016787">
    <property type="term" value="F:hydrolase activity"/>
    <property type="evidence" value="ECO:0007669"/>
    <property type="project" value="UniProtKB-ARBA"/>
</dbReference>